<keyword evidence="1" id="KW-0175">Coiled coil</keyword>
<gene>
    <name evidence="2" type="ORF">PBIL07802_LOCUS32133</name>
</gene>
<reference evidence="2" key="1">
    <citation type="submission" date="2021-01" db="EMBL/GenBank/DDBJ databases">
        <authorList>
            <person name="Corre E."/>
            <person name="Pelletier E."/>
            <person name="Niang G."/>
            <person name="Scheremetjew M."/>
            <person name="Finn R."/>
            <person name="Kale V."/>
            <person name="Holt S."/>
            <person name="Cochrane G."/>
            <person name="Meng A."/>
            <person name="Brown T."/>
            <person name="Cohen L."/>
        </authorList>
    </citation>
    <scope>NUCLEOTIDE SEQUENCE</scope>
    <source>
        <strain evidence="2">NIES-2562</strain>
    </source>
</reference>
<protein>
    <submittedName>
        <fullName evidence="2">Uncharacterized protein</fullName>
    </submittedName>
</protein>
<proteinExistence type="predicted"/>
<dbReference type="EMBL" id="HBIB01048782">
    <property type="protein sequence ID" value="CAE0269780.1"/>
    <property type="molecule type" value="Transcribed_RNA"/>
</dbReference>
<sequence length="383" mass="42301">MRAFQSDPDSIYADFVSVYAELSPPFDAPPLVSLRQRTLLRFKVLLFLLYRVDPFLFGRVFGDKEVFTQSSAGIPAASVEKIPDVCRTIRAVQPTVPDHHILGLQEGDTTASQEELDDEREAMQCLLDLAELAAASRSMLDVGKGMVEEKFGSDEMEGKEFEMEVEKQEKISTVALKMAGEREAAYLHAITPSAPILFSNELRLLPSDVTLSQPSEVPASNTVAKMEATLAQVMAEAASLQSEMSQLTADMMGVSGTDCADDVKQGLTVEELQRLSADLQTIVGEFHSELQAFSEGFEQHLRQWCTGRNASERSELGEVGAELSAKAGALFKMAENLDKIKAIKDVLLKKQREGSSFNLVDVNEESVFRLREQCELLKTSLRH</sequence>
<name>A0A7S3LX86_9EUKA</name>
<evidence type="ECO:0000313" key="2">
    <source>
        <dbReference type="EMBL" id="CAE0269780.1"/>
    </source>
</evidence>
<organism evidence="2">
    <name type="scientific">Palpitomonas bilix</name>
    <dbReference type="NCBI Taxonomy" id="652834"/>
    <lineage>
        <taxon>Eukaryota</taxon>
        <taxon>Eukaryota incertae sedis</taxon>
    </lineage>
</organism>
<evidence type="ECO:0000256" key="1">
    <source>
        <dbReference type="SAM" id="Coils"/>
    </source>
</evidence>
<dbReference type="AlphaFoldDB" id="A0A7S3LX86"/>
<feature type="coiled-coil region" evidence="1">
    <location>
        <begin position="223"/>
        <end position="250"/>
    </location>
</feature>
<accession>A0A7S3LX86</accession>